<proteinExistence type="predicted"/>
<feature type="non-terminal residue" evidence="2">
    <location>
        <position position="211"/>
    </location>
</feature>
<accession>A0AAQ4E821</accession>
<sequence>MPDVLNLTLQSTNAHSFTVAWERPEGHFDYYRIEISKDSSNKTSPTELTHVGTCPSGTIIHPDQTHVTCAQLEACNSVSFTVRTSSNIPMEVTSVGVTLHDIFVPGPEPDPPEMITISAISRFKSRLQWDTPSKASVTLSLYTVEVCDALAACEAERNVSGCTKNQTSEKWLEFATNTDTSYCVLVSSSALCGTQVVTSRPAVAVVRTPSF</sequence>
<dbReference type="InterPro" id="IPR036116">
    <property type="entry name" value="FN3_sf"/>
</dbReference>
<reference evidence="2 3" key="1">
    <citation type="journal article" date="2023" name="Arcadia Sci">
        <title>De novo assembly of a long-read Amblyomma americanum tick genome.</title>
        <authorList>
            <person name="Chou S."/>
            <person name="Poskanzer K.E."/>
            <person name="Rollins M."/>
            <person name="Thuy-Boun P.S."/>
        </authorList>
    </citation>
    <scope>NUCLEOTIDE SEQUENCE [LARGE SCALE GENOMIC DNA]</scope>
    <source>
        <strain evidence="2">F_SG_1</strain>
        <tissue evidence="2">Salivary glands</tissue>
    </source>
</reference>
<comment type="caution">
    <text evidence="2">The sequence shown here is derived from an EMBL/GenBank/DDBJ whole genome shotgun (WGS) entry which is preliminary data.</text>
</comment>
<organism evidence="2 3">
    <name type="scientific">Amblyomma americanum</name>
    <name type="common">Lone star tick</name>
    <dbReference type="NCBI Taxonomy" id="6943"/>
    <lineage>
        <taxon>Eukaryota</taxon>
        <taxon>Metazoa</taxon>
        <taxon>Ecdysozoa</taxon>
        <taxon>Arthropoda</taxon>
        <taxon>Chelicerata</taxon>
        <taxon>Arachnida</taxon>
        <taxon>Acari</taxon>
        <taxon>Parasitiformes</taxon>
        <taxon>Ixodida</taxon>
        <taxon>Ixodoidea</taxon>
        <taxon>Ixodidae</taxon>
        <taxon>Amblyomminae</taxon>
        <taxon>Amblyomma</taxon>
    </lineage>
</organism>
<feature type="domain" description="Fibronectin type-III" evidence="1">
    <location>
        <begin position="5"/>
        <end position="87"/>
    </location>
</feature>
<gene>
    <name evidence="2" type="ORF">V5799_025859</name>
</gene>
<dbReference type="InterPro" id="IPR013783">
    <property type="entry name" value="Ig-like_fold"/>
</dbReference>
<dbReference type="InterPro" id="IPR003961">
    <property type="entry name" value="FN3_dom"/>
</dbReference>
<name>A0AAQ4E821_AMBAM</name>
<dbReference type="AlphaFoldDB" id="A0AAQ4E821"/>
<dbReference type="Pfam" id="PF00041">
    <property type="entry name" value="fn3"/>
    <property type="match status" value="1"/>
</dbReference>
<protein>
    <recommendedName>
        <fullName evidence="1">Fibronectin type-III domain-containing protein</fullName>
    </recommendedName>
</protein>
<evidence type="ECO:0000313" key="2">
    <source>
        <dbReference type="EMBL" id="KAK8770897.1"/>
    </source>
</evidence>
<keyword evidence="3" id="KW-1185">Reference proteome</keyword>
<dbReference type="SUPFAM" id="SSF49265">
    <property type="entry name" value="Fibronectin type III"/>
    <property type="match status" value="1"/>
</dbReference>
<evidence type="ECO:0000313" key="3">
    <source>
        <dbReference type="Proteomes" id="UP001321473"/>
    </source>
</evidence>
<evidence type="ECO:0000259" key="1">
    <source>
        <dbReference type="Pfam" id="PF00041"/>
    </source>
</evidence>
<dbReference type="EMBL" id="JARKHS020020427">
    <property type="protein sequence ID" value="KAK8770897.1"/>
    <property type="molecule type" value="Genomic_DNA"/>
</dbReference>
<dbReference type="Gene3D" id="2.60.40.10">
    <property type="entry name" value="Immunoglobulins"/>
    <property type="match status" value="1"/>
</dbReference>
<dbReference type="Proteomes" id="UP001321473">
    <property type="component" value="Unassembled WGS sequence"/>
</dbReference>